<evidence type="ECO:0000313" key="2">
    <source>
        <dbReference type="EMBL" id="KAI3424265.1"/>
    </source>
</evidence>
<feature type="region of interest" description="Disordered" evidence="1">
    <location>
        <begin position="200"/>
        <end position="240"/>
    </location>
</feature>
<feature type="region of interest" description="Disordered" evidence="1">
    <location>
        <begin position="275"/>
        <end position="333"/>
    </location>
</feature>
<sequence>MCPAHLRRARANAATRRHATAATAALVDPSTSGKRLVVTPRKLDVSKLEDVRKAEACGPRGLLLIGMSEEDCLAVWTWLQLMEPGFVVACCPPGLLAAGSLRAAVGDGPAMAEHAWEQQPADAPPIAFFSGLTGEEQVALMEGWREHTGLQEPAFASVTPTTLDKQLCALLADIVRAQAQQAPPGFDPEQPPSVLVATDAAQQEAQAQPLQSQQQQQAQQEQVQEQAGGDDAGAAGEGGEEGLRNRLQDYVMLNTGGQTEAAPMSLDQLKEQIQEKMRAKKAAALAEQREARREAGRDDTDRLRQALQGSRKQKGKAAKKGSGSSPSKGFGSK</sequence>
<reference evidence="2" key="1">
    <citation type="journal article" date="2019" name="Plant J.">
        <title>Chlorella vulgaris genome assembly and annotation reveals the molecular basis for metabolic acclimation to high light conditions.</title>
        <authorList>
            <person name="Cecchin M."/>
            <person name="Marcolungo L."/>
            <person name="Rossato M."/>
            <person name="Girolomoni L."/>
            <person name="Cosentino E."/>
            <person name="Cuine S."/>
            <person name="Li-Beisson Y."/>
            <person name="Delledonne M."/>
            <person name="Ballottari M."/>
        </authorList>
    </citation>
    <scope>NUCLEOTIDE SEQUENCE</scope>
    <source>
        <strain evidence="2">211/11P</strain>
    </source>
</reference>
<evidence type="ECO:0000256" key="1">
    <source>
        <dbReference type="SAM" id="MobiDB-lite"/>
    </source>
</evidence>
<dbReference type="AlphaFoldDB" id="A0A9D4TFI5"/>
<dbReference type="EMBL" id="SIDB01000013">
    <property type="protein sequence ID" value="KAI3424265.1"/>
    <property type="molecule type" value="Genomic_DNA"/>
</dbReference>
<dbReference type="Pfam" id="PF12646">
    <property type="entry name" value="DUF3783"/>
    <property type="match status" value="1"/>
</dbReference>
<evidence type="ECO:0000313" key="3">
    <source>
        <dbReference type="Proteomes" id="UP001055712"/>
    </source>
</evidence>
<reference evidence="2" key="2">
    <citation type="submission" date="2020-11" db="EMBL/GenBank/DDBJ databases">
        <authorList>
            <person name="Cecchin M."/>
            <person name="Marcolungo L."/>
            <person name="Rossato M."/>
            <person name="Girolomoni L."/>
            <person name="Cosentino E."/>
            <person name="Cuine S."/>
            <person name="Li-Beisson Y."/>
            <person name="Delledonne M."/>
            <person name="Ballottari M."/>
        </authorList>
    </citation>
    <scope>NUCLEOTIDE SEQUENCE</scope>
    <source>
        <strain evidence="2">211/11P</strain>
        <tissue evidence="2">Whole cell</tissue>
    </source>
</reference>
<organism evidence="2 3">
    <name type="scientific">Chlorella vulgaris</name>
    <name type="common">Green alga</name>
    <dbReference type="NCBI Taxonomy" id="3077"/>
    <lineage>
        <taxon>Eukaryota</taxon>
        <taxon>Viridiplantae</taxon>
        <taxon>Chlorophyta</taxon>
        <taxon>core chlorophytes</taxon>
        <taxon>Trebouxiophyceae</taxon>
        <taxon>Chlorellales</taxon>
        <taxon>Chlorellaceae</taxon>
        <taxon>Chlorella clade</taxon>
        <taxon>Chlorella</taxon>
    </lineage>
</organism>
<feature type="compositionally biased region" description="Basic and acidic residues" evidence="1">
    <location>
        <begin position="287"/>
        <end position="304"/>
    </location>
</feature>
<feature type="compositionally biased region" description="Low complexity" evidence="1">
    <location>
        <begin position="200"/>
        <end position="234"/>
    </location>
</feature>
<dbReference type="InterPro" id="IPR016621">
    <property type="entry name" value="UCP014543"/>
</dbReference>
<feature type="compositionally biased region" description="Low complexity" evidence="1">
    <location>
        <begin position="320"/>
        <end position="333"/>
    </location>
</feature>
<dbReference type="Proteomes" id="UP001055712">
    <property type="component" value="Unassembled WGS sequence"/>
</dbReference>
<gene>
    <name evidence="2" type="ORF">D9Q98_009619</name>
</gene>
<dbReference type="PANTHER" id="PTHR35732:SF1">
    <property type="entry name" value="OS10G0545100 PROTEIN"/>
    <property type="match status" value="1"/>
</dbReference>
<comment type="caution">
    <text evidence="2">The sequence shown here is derived from an EMBL/GenBank/DDBJ whole genome shotgun (WGS) entry which is preliminary data.</text>
</comment>
<dbReference type="PANTHER" id="PTHR35732">
    <property type="entry name" value="OS10G0545100 PROTEIN"/>
    <property type="match status" value="1"/>
</dbReference>
<accession>A0A9D4TFI5</accession>
<dbReference type="OrthoDB" id="2018221at2759"/>
<keyword evidence="3" id="KW-1185">Reference proteome</keyword>
<name>A0A9D4TFI5_CHLVU</name>
<proteinExistence type="predicted"/>
<protein>
    <submittedName>
        <fullName evidence="2">Uncharacterized protein</fullName>
    </submittedName>
</protein>